<dbReference type="CDD" id="cd13957">
    <property type="entry name" value="PT_UbiA_Cox10"/>
    <property type="match status" value="1"/>
</dbReference>
<evidence type="ECO:0000256" key="7">
    <source>
        <dbReference type="ARBA" id="ARBA00023133"/>
    </source>
</evidence>
<dbReference type="InterPro" id="IPR006369">
    <property type="entry name" value="Protohaem_IX_farnesylTrfase"/>
</dbReference>
<evidence type="ECO:0000256" key="3">
    <source>
        <dbReference type="ARBA" id="ARBA00022475"/>
    </source>
</evidence>
<feature type="non-terminal residue" evidence="12">
    <location>
        <position position="1"/>
    </location>
</feature>
<dbReference type="InterPro" id="IPR044878">
    <property type="entry name" value="UbiA_sf"/>
</dbReference>
<proteinExistence type="inferred from homology"/>
<dbReference type="Gene3D" id="1.10.357.140">
    <property type="entry name" value="UbiA prenyltransferase"/>
    <property type="match status" value="1"/>
</dbReference>
<keyword evidence="8 11" id="KW-0472">Membrane</keyword>
<organism evidence="12">
    <name type="scientific">marine metagenome</name>
    <dbReference type="NCBI Taxonomy" id="408172"/>
    <lineage>
        <taxon>unclassified sequences</taxon>
        <taxon>metagenomes</taxon>
        <taxon>ecological metagenomes</taxon>
    </lineage>
</organism>
<evidence type="ECO:0000256" key="9">
    <source>
        <dbReference type="ARBA" id="ARBA00040810"/>
    </source>
</evidence>
<name>A0A381VYF8_9ZZZZ</name>
<evidence type="ECO:0000256" key="8">
    <source>
        <dbReference type="ARBA" id="ARBA00023136"/>
    </source>
</evidence>
<reference evidence="12" key="1">
    <citation type="submission" date="2018-05" db="EMBL/GenBank/DDBJ databases">
        <authorList>
            <person name="Lanie J.A."/>
            <person name="Ng W.-L."/>
            <person name="Kazmierczak K.M."/>
            <person name="Andrzejewski T.M."/>
            <person name="Davidsen T.M."/>
            <person name="Wayne K.J."/>
            <person name="Tettelin H."/>
            <person name="Glass J.I."/>
            <person name="Rusch D."/>
            <person name="Podicherti R."/>
            <person name="Tsui H.-C.T."/>
            <person name="Winkler M.E."/>
        </authorList>
    </citation>
    <scope>NUCLEOTIDE SEQUENCE</scope>
</reference>
<dbReference type="PANTHER" id="PTHR43448:SF7">
    <property type="entry name" value="4-HYDROXYBENZOATE SOLANESYLTRANSFERASE"/>
    <property type="match status" value="1"/>
</dbReference>
<sequence length="294" mass="31874">VVILAAPRSRFMDYITLTKPRLNSLVLMTTGVAYYLGSRGTFELIAFVNTLIGTALVAGGAAALNQVAECEPDGLMERTRLRPIPDGRLESREGRLLGIGLAGSGLLILLIGTPLVATVLALATLLIYVAIYTPLKQRTSWAIAIGAIPGALPAALGWAAARGTVSIEGWILFGIVFLWQIPHFLALAWMYREDFKRAEFLFLPVLDPSGDRTTRHMIAFIALLIPVSVTPTWIGLAEFSYVTGSVMLGIGFLMLAIRFAIARTVTNARWLFIGSIIYLPLLFGLLMLTQINGA</sequence>
<dbReference type="AlphaFoldDB" id="A0A381VYF8"/>
<comment type="subcellular location">
    <subcellularLocation>
        <location evidence="1">Cell membrane</location>
        <topology evidence="1">Multi-pass membrane protein</topology>
    </subcellularLocation>
</comment>
<feature type="transmembrane region" description="Helical" evidence="11">
    <location>
        <begin position="167"/>
        <end position="191"/>
    </location>
</feature>
<evidence type="ECO:0000256" key="1">
    <source>
        <dbReference type="ARBA" id="ARBA00004651"/>
    </source>
</evidence>
<protein>
    <recommendedName>
        <fullName evidence="9">Protoheme IX farnesyltransferase</fullName>
    </recommendedName>
    <alternativeName>
        <fullName evidence="10">Heme B farnesyltransferase</fullName>
    </alternativeName>
</protein>
<evidence type="ECO:0000256" key="5">
    <source>
        <dbReference type="ARBA" id="ARBA00022692"/>
    </source>
</evidence>
<keyword evidence="7" id="KW-0350">Heme biosynthesis</keyword>
<accession>A0A381VYF8</accession>
<dbReference type="EMBL" id="UINC01010035">
    <property type="protein sequence ID" value="SVA44798.1"/>
    <property type="molecule type" value="Genomic_DNA"/>
</dbReference>
<feature type="transmembrane region" description="Helical" evidence="11">
    <location>
        <begin position="242"/>
        <end position="261"/>
    </location>
</feature>
<evidence type="ECO:0000313" key="12">
    <source>
        <dbReference type="EMBL" id="SVA44798.1"/>
    </source>
</evidence>
<dbReference type="GO" id="GO:0008495">
    <property type="term" value="F:protoheme IX farnesyltransferase activity"/>
    <property type="evidence" value="ECO:0007669"/>
    <property type="project" value="InterPro"/>
</dbReference>
<dbReference type="PANTHER" id="PTHR43448">
    <property type="entry name" value="PROTOHEME IX FARNESYLTRANSFERASE, MITOCHONDRIAL"/>
    <property type="match status" value="1"/>
</dbReference>
<gene>
    <name evidence="12" type="ORF">METZ01_LOCUS97652</name>
</gene>
<dbReference type="NCBIfam" id="TIGR01473">
    <property type="entry name" value="cyoE_ctaB"/>
    <property type="match status" value="1"/>
</dbReference>
<feature type="transmembrane region" description="Helical" evidence="11">
    <location>
        <begin position="270"/>
        <end position="291"/>
    </location>
</feature>
<feature type="transmembrane region" description="Helical" evidence="11">
    <location>
        <begin position="217"/>
        <end position="236"/>
    </location>
</feature>
<keyword evidence="3" id="KW-1003">Cell membrane</keyword>
<keyword evidence="6 11" id="KW-1133">Transmembrane helix</keyword>
<evidence type="ECO:0000256" key="11">
    <source>
        <dbReference type="SAM" id="Phobius"/>
    </source>
</evidence>
<comment type="pathway">
    <text evidence="2">Porphyrin-containing compound metabolism; heme O biosynthesis; heme O from protoheme: step 1/1.</text>
</comment>
<feature type="transmembrane region" description="Helical" evidence="11">
    <location>
        <begin position="20"/>
        <end position="37"/>
    </location>
</feature>
<dbReference type="Pfam" id="PF01040">
    <property type="entry name" value="UbiA"/>
    <property type="match status" value="1"/>
</dbReference>
<evidence type="ECO:0000256" key="6">
    <source>
        <dbReference type="ARBA" id="ARBA00022989"/>
    </source>
</evidence>
<evidence type="ECO:0000256" key="10">
    <source>
        <dbReference type="ARBA" id="ARBA00042475"/>
    </source>
</evidence>
<feature type="transmembrane region" description="Helical" evidence="11">
    <location>
        <begin position="44"/>
        <end position="64"/>
    </location>
</feature>
<feature type="transmembrane region" description="Helical" evidence="11">
    <location>
        <begin position="96"/>
        <end position="129"/>
    </location>
</feature>
<dbReference type="GO" id="GO:0006783">
    <property type="term" value="P:heme biosynthetic process"/>
    <property type="evidence" value="ECO:0007669"/>
    <property type="project" value="UniProtKB-KW"/>
</dbReference>
<dbReference type="InterPro" id="IPR000537">
    <property type="entry name" value="UbiA_prenyltransferase"/>
</dbReference>
<feature type="transmembrane region" description="Helical" evidence="11">
    <location>
        <begin position="141"/>
        <end position="161"/>
    </location>
</feature>
<keyword evidence="4" id="KW-0808">Transferase</keyword>
<keyword evidence="5 11" id="KW-0812">Transmembrane</keyword>
<evidence type="ECO:0000256" key="4">
    <source>
        <dbReference type="ARBA" id="ARBA00022679"/>
    </source>
</evidence>
<dbReference type="GO" id="GO:0005886">
    <property type="term" value="C:plasma membrane"/>
    <property type="evidence" value="ECO:0007669"/>
    <property type="project" value="UniProtKB-SubCell"/>
</dbReference>
<evidence type="ECO:0000256" key="2">
    <source>
        <dbReference type="ARBA" id="ARBA00004919"/>
    </source>
</evidence>
<dbReference type="HAMAP" id="MF_00154">
    <property type="entry name" value="CyoE_CtaB"/>
    <property type="match status" value="1"/>
</dbReference>